<proteinExistence type="predicted"/>
<dbReference type="PROSITE" id="PS00518">
    <property type="entry name" value="ZF_RING_1"/>
    <property type="match status" value="1"/>
</dbReference>
<keyword evidence="9" id="KW-0472">Membrane</keyword>
<dbReference type="SUPFAM" id="SSF57850">
    <property type="entry name" value="RING/U-box"/>
    <property type="match status" value="1"/>
</dbReference>
<name>A0AAV7R0V4_PLEWA</name>
<evidence type="ECO:0000313" key="12">
    <source>
        <dbReference type="Proteomes" id="UP001066276"/>
    </source>
</evidence>
<comment type="subunit">
    <text evidence="1">Interacts with ATP6V0C.</text>
</comment>
<reference evidence="11" key="1">
    <citation type="journal article" date="2022" name="bioRxiv">
        <title>Sequencing and chromosome-scale assembly of the giantPleurodeles waltlgenome.</title>
        <authorList>
            <person name="Brown T."/>
            <person name="Elewa A."/>
            <person name="Iarovenko S."/>
            <person name="Subramanian E."/>
            <person name="Araus A.J."/>
            <person name="Petzold A."/>
            <person name="Susuki M."/>
            <person name="Suzuki K.-i.T."/>
            <person name="Hayashi T."/>
            <person name="Toyoda A."/>
            <person name="Oliveira C."/>
            <person name="Osipova E."/>
            <person name="Leigh N.D."/>
            <person name="Simon A."/>
            <person name="Yun M.H."/>
        </authorList>
    </citation>
    <scope>NUCLEOTIDE SEQUENCE</scope>
    <source>
        <strain evidence="11">20211129_DDA</strain>
        <tissue evidence="11">Liver</tissue>
    </source>
</reference>
<feature type="transmembrane region" description="Helical" evidence="9">
    <location>
        <begin position="503"/>
        <end position="532"/>
    </location>
</feature>
<keyword evidence="4 8" id="KW-0863">Zinc-finger</keyword>
<dbReference type="PROSITE" id="PS50089">
    <property type="entry name" value="ZF_RING_2"/>
    <property type="match status" value="1"/>
</dbReference>
<sequence length="538" mass="58870">MMVQTVKVVDLCGSAGKGEAIDPPSSKITAGASDFNAASPREAPGKWCRTTTIGAELGVATRHPFSSGDSSYFVVGCQDGQEEAAEPLLGEVPSTGGCASEIGDGHLTLEEEHKVSVKVMNWVDATDICFSDEKSSSKGTLDQTQPPVELCPLGDPRSCDATSQVVDESTLSDVLCPHRESGEPSVNQCLALAQGATYVSMCQSMEKSSPSSVLHVPQVCHGLEEKTSFRMLCSPVEQGVPPAVLCQPMREKASFSALVLPLCSGTNATLLHACAEAEPFAVPCPTLQQTTQATLLDPSLEARVPIGDQCHYPEQHRLSDGISSPLHHREACLETDTFVAECMEVSPDQQSAEALVLSVEDEVEHQECPICTEQYDTGQCRQAQLNCQHVVCDNCVKAIMDQGGQADIGRVKCPICRQKTPMMKWEILKLQESMLEQDCTRLQTVQTPLTVVPRRPGLCGALEYNFQQRFRTSRTFSCIPCLRYPLCFIERLNELERRNRCCYLFTLVLLYFAEKLCFVLPFLPILMLVLIITLDTHT</sequence>
<evidence type="ECO:0000256" key="8">
    <source>
        <dbReference type="PROSITE-ProRule" id="PRU00175"/>
    </source>
</evidence>
<dbReference type="Proteomes" id="UP001066276">
    <property type="component" value="Chromosome 6"/>
</dbReference>
<dbReference type="Gene3D" id="3.30.40.10">
    <property type="entry name" value="Zinc/RING finger domain, C3HC4 (zinc finger)"/>
    <property type="match status" value="1"/>
</dbReference>
<evidence type="ECO:0000313" key="11">
    <source>
        <dbReference type="EMBL" id="KAJ1145447.1"/>
    </source>
</evidence>
<feature type="domain" description="RING-type" evidence="10">
    <location>
        <begin position="368"/>
        <end position="417"/>
    </location>
</feature>
<dbReference type="GO" id="GO:0008270">
    <property type="term" value="F:zinc ion binding"/>
    <property type="evidence" value="ECO:0007669"/>
    <property type="project" value="UniProtKB-KW"/>
</dbReference>
<evidence type="ECO:0000256" key="1">
    <source>
        <dbReference type="ARBA" id="ARBA00011482"/>
    </source>
</evidence>
<keyword evidence="9" id="KW-1133">Transmembrane helix</keyword>
<dbReference type="InterPro" id="IPR042285">
    <property type="entry name" value="RNF182"/>
</dbReference>
<evidence type="ECO:0000256" key="5">
    <source>
        <dbReference type="ARBA" id="ARBA00022833"/>
    </source>
</evidence>
<evidence type="ECO:0000256" key="3">
    <source>
        <dbReference type="ARBA" id="ARBA00022723"/>
    </source>
</evidence>
<dbReference type="PANTHER" id="PTHR46675:SF4">
    <property type="entry name" value="E3 UBIQUITIN-PROTEIN LIGASE RNF182"/>
    <property type="match status" value="1"/>
</dbReference>
<dbReference type="PANTHER" id="PTHR46675">
    <property type="entry name" value="E3 UBIQUITIN-PROTEIN LIGASE RNF182"/>
    <property type="match status" value="1"/>
</dbReference>
<keyword evidence="5" id="KW-0862">Zinc</keyword>
<dbReference type="Pfam" id="PF13639">
    <property type="entry name" value="zf-RING_2"/>
    <property type="match status" value="1"/>
</dbReference>
<protein>
    <recommendedName>
        <fullName evidence="2">E3 ubiquitin-protein ligase RNF182</fullName>
    </recommendedName>
    <alternativeName>
        <fullName evidence="7">RING finger protein 182</fullName>
    </alternativeName>
    <alternativeName>
        <fullName evidence="6">RING-type E3 ubiquitin transferase RNF182</fullName>
    </alternativeName>
</protein>
<dbReference type="InterPro" id="IPR013083">
    <property type="entry name" value="Znf_RING/FYVE/PHD"/>
</dbReference>
<evidence type="ECO:0000256" key="9">
    <source>
        <dbReference type="SAM" id="Phobius"/>
    </source>
</evidence>
<keyword evidence="9" id="KW-0812">Transmembrane</keyword>
<dbReference type="InterPro" id="IPR017907">
    <property type="entry name" value="Znf_RING_CS"/>
</dbReference>
<dbReference type="SMART" id="SM00184">
    <property type="entry name" value="RING"/>
    <property type="match status" value="1"/>
</dbReference>
<keyword evidence="3" id="KW-0479">Metal-binding</keyword>
<organism evidence="11 12">
    <name type="scientific">Pleurodeles waltl</name>
    <name type="common">Iberian ribbed newt</name>
    <dbReference type="NCBI Taxonomy" id="8319"/>
    <lineage>
        <taxon>Eukaryota</taxon>
        <taxon>Metazoa</taxon>
        <taxon>Chordata</taxon>
        <taxon>Craniata</taxon>
        <taxon>Vertebrata</taxon>
        <taxon>Euteleostomi</taxon>
        <taxon>Amphibia</taxon>
        <taxon>Batrachia</taxon>
        <taxon>Caudata</taxon>
        <taxon>Salamandroidea</taxon>
        <taxon>Salamandridae</taxon>
        <taxon>Pleurodelinae</taxon>
        <taxon>Pleurodeles</taxon>
    </lineage>
</organism>
<evidence type="ECO:0000256" key="7">
    <source>
        <dbReference type="ARBA" id="ARBA00031239"/>
    </source>
</evidence>
<evidence type="ECO:0000256" key="4">
    <source>
        <dbReference type="ARBA" id="ARBA00022771"/>
    </source>
</evidence>
<dbReference type="EMBL" id="JANPWB010000010">
    <property type="protein sequence ID" value="KAJ1145447.1"/>
    <property type="molecule type" value="Genomic_DNA"/>
</dbReference>
<dbReference type="AlphaFoldDB" id="A0AAV7R0V4"/>
<accession>A0AAV7R0V4</accession>
<keyword evidence="12" id="KW-1185">Reference proteome</keyword>
<evidence type="ECO:0000256" key="6">
    <source>
        <dbReference type="ARBA" id="ARBA00030086"/>
    </source>
</evidence>
<evidence type="ECO:0000256" key="2">
    <source>
        <dbReference type="ARBA" id="ARBA00014050"/>
    </source>
</evidence>
<dbReference type="InterPro" id="IPR001841">
    <property type="entry name" value="Znf_RING"/>
</dbReference>
<comment type="caution">
    <text evidence="11">The sequence shown here is derived from an EMBL/GenBank/DDBJ whole genome shotgun (WGS) entry which is preliminary data.</text>
</comment>
<gene>
    <name evidence="11" type="ORF">NDU88_011733</name>
</gene>
<evidence type="ECO:0000259" key="10">
    <source>
        <dbReference type="PROSITE" id="PS50089"/>
    </source>
</evidence>